<protein>
    <submittedName>
        <fullName evidence="1">Uncharacterized protein</fullName>
    </submittedName>
</protein>
<dbReference type="AlphaFoldDB" id="A0A6C0B0R8"/>
<name>A0A6C0B0R8_9ZZZZ</name>
<sequence>MGSEIPLNSNFLGLSCQLGGLTLNGTVSNGTAQSLNVVTINDTAVKQTLSKSITGKFLQVQIGPVGSANSVYYLPLYQ</sequence>
<evidence type="ECO:0000313" key="1">
    <source>
        <dbReference type="EMBL" id="QHS85109.1"/>
    </source>
</evidence>
<proteinExistence type="predicted"/>
<organism evidence="1">
    <name type="scientific">viral metagenome</name>
    <dbReference type="NCBI Taxonomy" id="1070528"/>
    <lineage>
        <taxon>unclassified sequences</taxon>
        <taxon>metagenomes</taxon>
        <taxon>organismal metagenomes</taxon>
    </lineage>
</organism>
<dbReference type="EMBL" id="MN739040">
    <property type="protein sequence ID" value="QHS85109.1"/>
    <property type="molecule type" value="Genomic_DNA"/>
</dbReference>
<reference evidence="1" key="1">
    <citation type="journal article" date="2020" name="Nature">
        <title>Giant virus diversity and host interactions through global metagenomics.</title>
        <authorList>
            <person name="Schulz F."/>
            <person name="Roux S."/>
            <person name="Paez-Espino D."/>
            <person name="Jungbluth S."/>
            <person name="Walsh D.A."/>
            <person name="Denef V.J."/>
            <person name="McMahon K.D."/>
            <person name="Konstantinidis K.T."/>
            <person name="Eloe-Fadrosh E.A."/>
            <person name="Kyrpides N.C."/>
            <person name="Woyke T."/>
        </authorList>
    </citation>
    <scope>NUCLEOTIDE SEQUENCE</scope>
    <source>
        <strain evidence="1">GVMAG-M-3300009182-67</strain>
    </source>
</reference>
<accession>A0A6C0B0R8</accession>